<dbReference type="GO" id="GO:0008061">
    <property type="term" value="F:chitin binding"/>
    <property type="evidence" value="ECO:0007669"/>
    <property type="project" value="UniProtKB-KW"/>
</dbReference>
<dbReference type="GO" id="GO:0005576">
    <property type="term" value="C:extracellular region"/>
    <property type="evidence" value="ECO:0007669"/>
    <property type="project" value="InterPro"/>
</dbReference>
<dbReference type="InterPro" id="IPR029070">
    <property type="entry name" value="Chitinase_insertion_sf"/>
</dbReference>
<name>A0A7J7JFW0_BUGNE</name>
<dbReference type="PROSITE" id="PS01095">
    <property type="entry name" value="GH18_1"/>
    <property type="match status" value="1"/>
</dbReference>
<dbReference type="InterPro" id="IPR050314">
    <property type="entry name" value="Glycosyl_Hydrlase_18"/>
</dbReference>
<dbReference type="InterPro" id="IPR001223">
    <property type="entry name" value="Glyco_hydro18_cat"/>
</dbReference>
<dbReference type="FunFam" id="3.20.20.80:FF:000007">
    <property type="entry name" value="Acidic mammalian chitinase"/>
    <property type="match status" value="1"/>
</dbReference>
<evidence type="ECO:0000313" key="10">
    <source>
        <dbReference type="EMBL" id="KAF6024516.1"/>
    </source>
</evidence>
<reference evidence="10" key="1">
    <citation type="submission" date="2020-06" db="EMBL/GenBank/DDBJ databases">
        <title>Draft genome of Bugula neritina, a colonial animal packing powerful symbionts and potential medicines.</title>
        <authorList>
            <person name="Rayko M."/>
        </authorList>
    </citation>
    <scope>NUCLEOTIDE SEQUENCE [LARGE SCALE GENOMIC DNA]</scope>
    <source>
        <strain evidence="10">Kwan_BN1</strain>
    </source>
</reference>
<evidence type="ECO:0000256" key="1">
    <source>
        <dbReference type="ARBA" id="ARBA00009121"/>
    </source>
</evidence>
<feature type="domain" description="Chitin-binding type-2" evidence="8">
    <location>
        <begin position="509"/>
        <end position="563"/>
    </location>
</feature>
<dbReference type="SUPFAM" id="SSF51445">
    <property type="entry name" value="(Trans)glycosidases"/>
    <property type="match status" value="1"/>
</dbReference>
<feature type="signal peptide" evidence="7">
    <location>
        <begin position="1"/>
        <end position="20"/>
    </location>
</feature>
<dbReference type="OrthoDB" id="76388at2759"/>
<keyword evidence="5 6" id="KW-0326">Glycosidase</keyword>
<evidence type="ECO:0000256" key="5">
    <source>
        <dbReference type="ARBA" id="ARBA00023295"/>
    </source>
</evidence>
<sequence length="563" mass="61159">MAGTSVSTILLVLCAQVACGYHMVCYFENWAQYRPGVQKMVPNEIPTQLCTHVIYSFAKVDQSGVLAPYEWNDEKMYADTMKLKESNPQLKILLAVGGWTHGTSTFTAMVSSAAKRQNFITDTISYLRRYGFDGLDLDWEYPGSRGSPASDKARFATLCQELRDRFEAEAASSGKARLLLTAAVAAGVETISKGYDGQSLGRSLDFINLMSYDLHGTWESTTNHNAPLRADDNISVDGAAKYWQQLGMPKEKIVIGMPTYGQAWKVTSSGSTPPVGTAGVGYKTIFYRDICSNPAYIANSKVDTKAGVPYTWANNIWLSYDDPTSFLTKCDYITSNNYGGAMIWALGSDDHNGRSCGKGKYPLLTTISNCLKKGSNKLTSQLSTPSASVPSLSTVEVVTVSTRPSPPAPTDSGVTSLPTTCGEGFVCPQSSGLFRDPCNCGGYYNCHNHREHHFSCPAGLLFNDELKVCDWQYNVVCPAAAIAAAAESSQPPKITATTTISSGSHCKDDYTCPMSSGIFKDPCDCSKFYICHNNLPNHVACPTGLKFNENSSVCDWPKNVPDC</sequence>
<dbReference type="GO" id="GO:0006032">
    <property type="term" value="P:chitin catabolic process"/>
    <property type="evidence" value="ECO:0007669"/>
    <property type="project" value="TreeGrafter"/>
</dbReference>
<gene>
    <name evidence="10" type="ORF">EB796_017184</name>
</gene>
<comment type="caution">
    <text evidence="10">The sequence shown here is derived from an EMBL/GenBank/DDBJ whole genome shotgun (WGS) entry which is preliminary data.</text>
</comment>
<protein>
    <submittedName>
        <fullName evidence="10">OVGP1</fullName>
    </submittedName>
</protein>
<evidence type="ECO:0000313" key="11">
    <source>
        <dbReference type="Proteomes" id="UP000593567"/>
    </source>
</evidence>
<evidence type="ECO:0000256" key="3">
    <source>
        <dbReference type="ARBA" id="ARBA00022801"/>
    </source>
</evidence>
<dbReference type="PANTHER" id="PTHR11177:SF317">
    <property type="entry name" value="CHITINASE 12-RELATED"/>
    <property type="match status" value="1"/>
</dbReference>
<keyword evidence="2" id="KW-0147">Chitin-binding</keyword>
<dbReference type="Gene3D" id="3.20.20.80">
    <property type="entry name" value="Glycosidases"/>
    <property type="match status" value="2"/>
</dbReference>
<dbReference type="InterPro" id="IPR017853">
    <property type="entry name" value="GH"/>
</dbReference>
<dbReference type="Proteomes" id="UP000593567">
    <property type="component" value="Unassembled WGS sequence"/>
</dbReference>
<keyword evidence="3 6" id="KW-0378">Hydrolase</keyword>
<dbReference type="InterPro" id="IPR011583">
    <property type="entry name" value="Chitinase_II/V-like_cat"/>
</dbReference>
<organism evidence="10 11">
    <name type="scientific">Bugula neritina</name>
    <name type="common">Brown bryozoan</name>
    <name type="synonym">Sertularia neritina</name>
    <dbReference type="NCBI Taxonomy" id="10212"/>
    <lineage>
        <taxon>Eukaryota</taxon>
        <taxon>Metazoa</taxon>
        <taxon>Spiralia</taxon>
        <taxon>Lophotrochozoa</taxon>
        <taxon>Bryozoa</taxon>
        <taxon>Gymnolaemata</taxon>
        <taxon>Cheilostomatida</taxon>
        <taxon>Flustrina</taxon>
        <taxon>Buguloidea</taxon>
        <taxon>Bugulidae</taxon>
        <taxon>Bugula</taxon>
    </lineage>
</organism>
<dbReference type="SUPFAM" id="SSF54556">
    <property type="entry name" value="Chitinase insertion domain"/>
    <property type="match status" value="1"/>
</dbReference>
<feature type="chain" id="PRO_5029531742" evidence="7">
    <location>
        <begin position="21"/>
        <end position="563"/>
    </location>
</feature>
<dbReference type="Pfam" id="PF01607">
    <property type="entry name" value="CBM_14"/>
    <property type="match status" value="2"/>
</dbReference>
<evidence type="ECO:0000256" key="7">
    <source>
        <dbReference type="SAM" id="SignalP"/>
    </source>
</evidence>
<dbReference type="AlphaFoldDB" id="A0A7J7JFW0"/>
<dbReference type="SMART" id="SM00494">
    <property type="entry name" value="ChtBD2"/>
    <property type="match status" value="2"/>
</dbReference>
<keyword evidence="7" id="KW-0732">Signal</keyword>
<evidence type="ECO:0000256" key="6">
    <source>
        <dbReference type="RuleBase" id="RU000489"/>
    </source>
</evidence>
<evidence type="ECO:0000259" key="8">
    <source>
        <dbReference type="PROSITE" id="PS50940"/>
    </source>
</evidence>
<keyword evidence="11" id="KW-1185">Reference proteome</keyword>
<dbReference type="PROSITE" id="PS51910">
    <property type="entry name" value="GH18_2"/>
    <property type="match status" value="1"/>
</dbReference>
<dbReference type="InterPro" id="IPR001579">
    <property type="entry name" value="Glyco_hydro_18_chit_AS"/>
</dbReference>
<proteinExistence type="inferred from homology"/>
<dbReference type="InterPro" id="IPR036508">
    <property type="entry name" value="Chitin-bd_dom_sf"/>
</dbReference>
<comment type="similarity">
    <text evidence="1">Belongs to the glycosyl hydrolase 18 family. Chitinase class II subfamily.</text>
</comment>
<feature type="domain" description="GH18" evidence="9">
    <location>
        <begin position="21"/>
        <end position="374"/>
    </location>
</feature>
<evidence type="ECO:0000259" key="9">
    <source>
        <dbReference type="PROSITE" id="PS51910"/>
    </source>
</evidence>
<dbReference type="EMBL" id="VXIV02002564">
    <property type="protein sequence ID" value="KAF6024516.1"/>
    <property type="molecule type" value="Genomic_DNA"/>
</dbReference>
<dbReference type="Gene3D" id="2.170.140.10">
    <property type="entry name" value="Chitin binding domain"/>
    <property type="match status" value="1"/>
</dbReference>
<dbReference type="PANTHER" id="PTHR11177">
    <property type="entry name" value="CHITINASE"/>
    <property type="match status" value="1"/>
</dbReference>
<evidence type="ECO:0000256" key="4">
    <source>
        <dbReference type="ARBA" id="ARBA00023157"/>
    </source>
</evidence>
<dbReference type="SUPFAM" id="SSF57625">
    <property type="entry name" value="Invertebrate chitin-binding proteins"/>
    <property type="match status" value="2"/>
</dbReference>
<dbReference type="GO" id="GO:0005975">
    <property type="term" value="P:carbohydrate metabolic process"/>
    <property type="evidence" value="ECO:0007669"/>
    <property type="project" value="InterPro"/>
</dbReference>
<dbReference type="GO" id="GO:0004568">
    <property type="term" value="F:chitinase activity"/>
    <property type="evidence" value="ECO:0007669"/>
    <property type="project" value="TreeGrafter"/>
</dbReference>
<evidence type="ECO:0000256" key="2">
    <source>
        <dbReference type="ARBA" id="ARBA00022669"/>
    </source>
</evidence>
<dbReference type="PROSITE" id="PS50940">
    <property type="entry name" value="CHIT_BIND_II"/>
    <property type="match status" value="2"/>
</dbReference>
<dbReference type="Pfam" id="PF00704">
    <property type="entry name" value="Glyco_hydro_18"/>
    <property type="match status" value="1"/>
</dbReference>
<accession>A0A7J7JFW0</accession>
<keyword evidence="4" id="KW-1015">Disulfide bond</keyword>
<dbReference type="SMART" id="SM00636">
    <property type="entry name" value="Glyco_18"/>
    <property type="match status" value="1"/>
</dbReference>
<feature type="domain" description="Chitin-binding type-2" evidence="8">
    <location>
        <begin position="424"/>
        <end position="479"/>
    </location>
</feature>
<dbReference type="InterPro" id="IPR002557">
    <property type="entry name" value="Chitin-bd_dom"/>
</dbReference>